<sequence>MYYVSAITSLCLHDAGESSYDQANASNNEEYSPIYQTLQARIITTDQRYVLTLKPDLFTWEC</sequence>
<evidence type="ECO:0000313" key="2">
    <source>
        <dbReference type="Proteomes" id="UP000596276"/>
    </source>
</evidence>
<proteinExistence type="predicted"/>
<accession>A0A7U2MZG0</accession>
<reference evidence="2" key="1">
    <citation type="journal article" date="2021" name="G3 (Bethesda)">
        <title>Chromosome assembled and annotated genome sequence of Aspergillus flavus NRRL 3357.</title>
        <authorList>
            <person name="Skerker J.M."/>
            <person name="Pianalto K.M."/>
            <person name="Mondo S.J."/>
            <person name="Yang K."/>
            <person name="Arkin A.P."/>
            <person name="Keller N.P."/>
            <person name="Grigoriev I.V."/>
            <person name="Louise Glass N.L."/>
        </authorList>
    </citation>
    <scope>NUCLEOTIDE SEQUENCE [LARGE SCALE GENOMIC DNA]</scope>
    <source>
        <strain evidence="2">ATCC 200026 / FGSC A1120 / IAM 13836 / NRRL 3357 / JCM 12722 / SRRC 167</strain>
    </source>
</reference>
<gene>
    <name evidence="1" type="ORF">F9C07_12713</name>
</gene>
<organism evidence="1 2">
    <name type="scientific">Aspergillus flavus (strain ATCC 200026 / FGSC A1120 / IAM 13836 / NRRL 3357 / JCM 12722 / SRRC 167)</name>
    <dbReference type="NCBI Taxonomy" id="332952"/>
    <lineage>
        <taxon>Eukaryota</taxon>
        <taxon>Fungi</taxon>
        <taxon>Dikarya</taxon>
        <taxon>Ascomycota</taxon>
        <taxon>Pezizomycotina</taxon>
        <taxon>Eurotiomycetes</taxon>
        <taxon>Eurotiomycetidae</taxon>
        <taxon>Eurotiales</taxon>
        <taxon>Aspergillaceae</taxon>
        <taxon>Aspergillus</taxon>
        <taxon>Aspergillus subgen. Circumdati</taxon>
    </lineage>
</organism>
<evidence type="ECO:0000313" key="1">
    <source>
        <dbReference type="EMBL" id="QRD92754.1"/>
    </source>
</evidence>
<dbReference type="Proteomes" id="UP000596276">
    <property type="component" value="Chromosome 8"/>
</dbReference>
<protein>
    <submittedName>
        <fullName evidence="1">Uncharacterized protein</fullName>
    </submittedName>
</protein>
<dbReference type="EMBL" id="CP044616">
    <property type="protein sequence ID" value="QRD92754.1"/>
    <property type="molecule type" value="Genomic_DNA"/>
</dbReference>
<name>A0A7U2MZG0_ASPFN</name>
<keyword evidence="2" id="KW-1185">Reference proteome</keyword>
<dbReference type="AlphaFoldDB" id="A0A7U2MZG0"/>
<dbReference type="VEuPathDB" id="FungiDB:F9C07_12713"/>